<evidence type="ECO:0000256" key="1">
    <source>
        <dbReference type="ARBA" id="ARBA00003413"/>
    </source>
</evidence>
<evidence type="ECO:0000256" key="2">
    <source>
        <dbReference type="ARBA" id="ARBA00005419"/>
    </source>
</evidence>
<keyword evidence="11" id="KW-1185">Reference proteome</keyword>
<comment type="similarity">
    <text evidence="2">Belongs to the Ap4A hydrolase family.</text>
</comment>
<evidence type="ECO:0000256" key="8">
    <source>
        <dbReference type="ARBA" id="ARBA00049417"/>
    </source>
</evidence>
<comment type="catalytic activity">
    <reaction evidence="8">
        <text>P(1),P(4)-bis(5'-adenosyl) tetraphosphate + H2O = 2 ADP + 2 H(+)</text>
        <dbReference type="Rhea" id="RHEA:24252"/>
        <dbReference type="ChEBI" id="CHEBI:15377"/>
        <dbReference type="ChEBI" id="CHEBI:15378"/>
        <dbReference type="ChEBI" id="CHEBI:58141"/>
        <dbReference type="ChEBI" id="CHEBI:456216"/>
        <dbReference type="EC" id="3.6.1.41"/>
    </reaction>
</comment>
<dbReference type="InterPro" id="IPR004617">
    <property type="entry name" value="ApaH"/>
</dbReference>
<name>A0ABW8NMQ3_9GAMM</name>
<comment type="caution">
    <text evidence="10">The sequence shown here is derived from an EMBL/GenBank/DDBJ whole genome shotgun (WGS) entry which is preliminary data.</text>
</comment>
<dbReference type="PIRSF" id="PIRSF000903">
    <property type="entry name" value="B5n-ttraPtase_sm"/>
    <property type="match status" value="1"/>
</dbReference>
<dbReference type="EMBL" id="JBBKTX010000027">
    <property type="protein sequence ID" value="MFK4754263.1"/>
    <property type="molecule type" value="Genomic_DNA"/>
</dbReference>
<evidence type="ECO:0000256" key="5">
    <source>
        <dbReference type="ARBA" id="ARBA00031248"/>
    </source>
</evidence>
<protein>
    <recommendedName>
        <fullName evidence="3">bis(5'-nucleosyl)-tetraphosphatase (symmetrical)</fullName>
        <ecNumber evidence="3">3.6.1.41</ecNumber>
    </recommendedName>
    <alternativeName>
        <fullName evidence="6">Ap4A hydrolase</fullName>
    </alternativeName>
    <alternativeName>
        <fullName evidence="5">Diadenosine 5',5'''-P1,P4-tetraphosphate pyrophosphohydrolase</fullName>
    </alternativeName>
    <alternativeName>
        <fullName evidence="7">Diadenosine tetraphosphatase</fullName>
    </alternativeName>
</protein>
<evidence type="ECO:0000256" key="4">
    <source>
        <dbReference type="ARBA" id="ARBA00022801"/>
    </source>
</evidence>
<dbReference type="Pfam" id="PF00149">
    <property type="entry name" value="Metallophos"/>
    <property type="match status" value="1"/>
</dbReference>
<dbReference type="NCBIfam" id="NF001204">
    <property type="entry name" value="PRK00166.1"/>
    <property type="match status" value="1"/>
</dbReference>
<dbReference type="SUPFAM" id="SSF56300">
    <property type="entry name" value="Metallo-dependent phosphatases"/>
    <property type="match status" value="1"/>
</dbReference>
<reference evidence="10 11" key="1">
    <citation type="submission" date="2024-03" db="EMBL/GenBank/DDBJ databases">
        <title>High-quality draft genome sequence of Oceanobacter sp. wDCs-4.</title>
        <authorList>
            <person name="Dong C."/>
        </authorList>
    </citation>
    <scope>NUCLEOTIDE SEQUENCE [LARGE SCALE GENOMIC DNA]</scope>
    <source>
        <strain evidence="11">wDCs-4</strain>
    </source>
</reference>
<evidence type="ECO:0000313" key="10">
    <source>
        <dbReference type="EMBL" id="MFK4754263.1"/>
    </source>
</evidence>
<dbReference type="PANTHER" id="PTHR40942">
    <property type="match status" value="1"/>
</dbReference>
<keyword evidence="4 10" id="KW-0378">Hydrolase</keyword>
<evidence type="ECO:0000259" key="9">
    <source>
        <dbReference type="Pfam" id="PF00149"/>
    </source>
</evidence>
<dbReference type="Gene3D" id="3.60.21.10">
    <property type="match status" value="1"/>
</dbReference>
<dbReference type="CDD" id="cd07422">
    <property type="entry name" value="MPP_ApaH"/>
    <property type="match status" value="1"/>
</dbReference>
<accession>A0ABW8NMQ3</accession>
<organism evidence="10 11">
    <name type="scientific">Oceanobacter antarcticus</name>
    <dbReference type="NCBI Taxonomy" id="3133425"/>
    <lineage>
        <taxon>Bacteria</taxon>
        <taxon>Pseudomonadati</taxon>
        <taxon>Pseudomonadota</taxon>
        <taxon>Gammaproteobacteria</taxon>
        <taxon>Oceanospirillales</taxon>
        <taxon>Oceanospirillaceae</taxon>
        <taxon>Oceanobacter</taxon>
    </lineage>
</organism>
<sequence>MTTYAIGDIQGCYEPLQRLLELIHFDPQHDQLWLAGDLVNRGPQSLEVLRWASSLGDSVVAVLGNHDLHLLARYYGSSRKSKSDTLDSVLNAPDCDELMHWLRYCPLVHLSDDQQWCMSHAGIPPIWSATQARALAAEVEQILQGDQSQDLLRELYGNAPDIWDEQLTGPERWRTIVNYLTRMRFIDTHCRLDFSAKEGLDSAPKGFMPWFEASNTQTRLIFGHWAALNGNIHHNHIEALDTGCVWGGQLTAMSLNNKQRYAVPASA</sequence>
<dbReference type="GO" id="GO:0008803">
    <property type="term" value="F:bis(5'-nucleosyl)-tetraphosphatase (symmetrical) activity"/>
    <property type="evidence" value="ECO:0007669"/>
    <property type="project" value="UniProtKB-EC"/>
</dbReference>
<gene>
    <name evidence="10" type="ORF">WG929_17770</name>
</gene>
<evidence type="ECO:0000256" key="7">
    <source>
        <dbReference type="ARBA" id="ARBA00033210"/>
    </source>
</evidence>
<evidence type="ECO:0000256" key="3">
    <source>
        <dbReference type="ARBA" id="ARBA00012506"/>
    </source>
</evidence>
<dbReference type="NCBIfam" id="TIGR00668">
    <property type="entry name" value="apaH"/>
    <property type="match status" value="1"/>
</dbReference>
<proteinExistence type="inferred from homology"/>
<dbReference type="RefSeq" id="WP_416207174.1">
    <property type="nucleotide sequence ID" value="NZ_JBBKTX010000027.1"/>
</dbReference>
<dbReference type="EC" id="3.6.1.41" evidence="3"/>
<dbReference type="Proteomes" id="UP001620597">
    <property type="component" value="Unassembled WGS sequence"/>
</dbReference>
<dbReference type="InterPro" id="IPR029052">
    <property type="entry name" value="Metallo-depent_PP-like"/>
</dbReference>
<evidence type="ECO:0000256" key="6">
    <source>
        <dbReference type="ARBA" id="ARBA00032248"/>
    </source>
</evidence>
<dbReference type="InterPro" id="IPR004843">
    <property type="entry name" value="Calcineurin-like_PHP"/>
</dbReference>
<evidence type="ECO:0000313" key="11">
    <source>
        <dbReference type="Proteomes" id="UP001620597"/>
    </source>
</evidence>
<comment type="function">
    <text evidence="1">Hydrolyzes diadenosine 5',5'''-P1,P4-tetraphosphate to yield ADP.</text>
</comment>
<feature type="domain" description="Calcineurin-like phosphoesterase" evidence="9">
    <location>
        <begin position="1"/>
        <end position="167"/>
    </location>
</feature>
<dbReference type="PANTHER" id="PTHR40942:SF4">
    <property type="entry name" value="CYTOCHROME C5"/>
    <property type="match status" value="1"/>
</dbReference>